<dbReference type="Proteomes" id="UP000197768">
    <property type="component" value="Unassembled WGS sequence"/>
</dbReference>
<dbReference type="InterPro" id="IPR008754">
    <property type="entry name" value="Peptidase_M43"/>
</dbReference>
<protein>
    <recommendedName>
        <fullName evidence="9">Peptidase M43 pregnancy-associated plasma-A domain-containing protein</fullName>
    </recommendedName>
</protein>
<dbReference type="PANTHER" id="PTHR47466">
    <property type="match status" value="1"/>
</dbReference>
<dbReference type="EMBL" id="MTCZ01000003">
    <property type="protein sequence ID" value="OWP85321.1"/>
    <property type="molecule type" value="Genomic_DNA"/>
</dbReference>
<feature type="domain" description="Peptidase M43 pregnancy-associated plasma-A" evidence="9">
    <location>
        <begin position="179"/>
        <end position="333"/>
    </location>
</feature>
<evidence type="ECO:0000256" key="6">
    <source>
        <dbReference type="ARBA" id="ARBA00022833"/>
    </source>
</evidence>
<keyword evidence="3" id="KW-0479">Metal-binding</keyword>
<gene>
    <name evidence="10" type="ORF">BWK59_00880</name>
</gene>
<keyword evidence="5" id="KW-0378">Hydrolase</keyword>
<keyword evidence="4" id="KW-0732">Signal</keyword>
<evidence type="ECO:0000313" key="10">
    <source>
        <dbReference type="EMBL" id="OWP85321.1"/>
    </source>
</evidence>
<sequence length="650" mass="73328">MKINYIIASLFVFLISFVSKGQNNQEGKVVRCSTVEYEKYLQKNNPKRANLVQFEKWLNPLIEKQKNNRSTFNGIITIPVVVHIVHSGQNVGQAPNIDDKQVISQIEVLNNDFRKKLNTPGYNTHPNGADLQIQFALAQVDPSGNPTNGIDRVYYNHAKWTENTEKKLGDIDLILKPETVWDSSLYLNIWVVDFVNAQLLGEAQFPSKANVPGSYEMGTEATDGIAVNYLNFGSVEIYPNGIYGSSKYDKGRTTTHEIGHWLGLRHIWGDLECGDDFCADTPQAHTSNTGCPLILSCTGTENEMVQNYMDYTDDNCMNIFTQNQKDRIQTVLANSPRRKTIVNSDKENPVLLLVNDAEIKIEKQYTGFTNLCVNESRKFSIINQGINDINSVLVKYHFNNQATKDINWKGILKPNQYALMSIPEIGNENDILNVEIVAVNGVNDTRSTNNFAKVKIINTAQPEVFFYDEVKFDLQLDNKGEDITWELLNNSGKIIRSGGPYNNNDPISIQETWNLNDKECYTFNIKDEKGDGLCCDNGEGYYQIGYKNNIIIREGKFSKSSTKGFSVKYLENQIVLEPNPVGDELNYLFGSKIGREGVGKIFDLTGKLIKEFKVEKNIVKPEAVSHLSSGLYLFQIVTETNSDAVIFIKK</sequence>
<dbReference type="CDD" id="cd04275">
    <property type="entry name" value="ZnMc_pappalysin_like"/>
    <property type="match status" value="1"/>
</dbReference>
<evidence type="ECO:0000256" key="2">
    <source>
        <dbReference type="ARBA" id="ARBA00022670"/>
    </source>
</evidence>
<reference evidence="10 11" key="1">
    <citation type="journal article" date="2017" name="Infect. Genet. Evol.">
        <title>Comparative genome analysis of fish pathogen Flavobacterium columnare reveals extensive sequence diversity within the species.</title>
        <authorList>
            <person name="Kayansamruaj P."/>
            <person name="Dong H.T."/>
            <person name="Hirono I."/>
            <person name="Kondo H."/>
            <person name="Senapin S."/>
            <person name="Rodkhum C."/>
        </authorList>
    </citation>
    <scope>NUCLEOTIDE SEQUENCE [LARGE SCALE GENOMIC DNA]</scope>
    <source>
        <strain evidence="10 11">1215</strain>
    </source>
</reference>
<dbReference type="Gene3D" id="3.40.390.10">
    <property type="entry name" value="Collagenase (Catalytic Domain)"/>
    <property type="match status" value="1"/>
</dbReference>
<dbReference type="AlphaFoldDB" id="A0A246GLQ1"/>
<dbReference type="NCBIfam" id="TIGR04183">
    <property type="entry name" value="Por_Secre_tail"/>
    <property type="match status" value="1"/>
</dbReference>
<dbReference type="RefSeq" id="WP_088390147.1">
    <property type="nucleotide sequence ID" value="NZ_MTCZ01000003.1"/>
</dbReference>
<keyword evidence="7" id="KW-0482">Metalloprotease</keyword>
<keyword evidence="2" id="KW-0645">Protease</keyword>
<organism evidence="10 11">
    <name type="scientific">Flavobacterium davisii</name>
    <dbReference type="NCBI Taxonomy" id="2906077"/>
    <lineage>
        <taxon>Bacteria</taxon>
        <taxon>Pseudomonadati</taxon>
        <taxon>Bacteroidota</taxon>
        <taxon>Flavobacteriia</taxon>
        <taxon>Flavobacteriales</taxon>
        <taxon>Flavobacteriaceae</taxon>
        <taxon>Flavobacterium</taxon>
    </lineage>
</organism>
<keyword evidence="6" id="KW-0862">Zinc</keyword>
<proteinExistence type="inferred from homology"/>
<dbReference type="InterPro" id="IPR026444">
    <property type="entry name" value="Secre_tail"/>
</dbReference>
<evidence type="ECO:0000256" key="1">
    <source>
        <dbReference type="ARBA" id="ARBA00008721"/>
    </source>
</evidence>
<evidence type="ECO:0000256" key="4">
    <source>
        <dbReference type="ARBA" id="ARBA00022729"/>
    </source>
</evidence>
<evidence type="ECO:0000256" key="5">
    <source>
        <dbReference type="ARBA" id="ARBA00022801"/>
    </source>
</evidence>
<dbReference type="Pfam" id="PF05572">
    <property type="entry name" value="Peptidase_M43"/>
    <property type="match status" value="1"/>
</dbReference>
<dbReference type="GO" id="GO:0046872">
    <property type="term" value="F:metal ion binding"/>
    <property type="evidence" value="ECO:0007669"/>
    <property type="project" value="UniProtKB-KW"/>
</dbReference>
<evidence type="ECO:0000313" key="11">
    <source>
        <dbReference type="Proteomes" id="UP000197768"/>
    </source>
</evidence>
<dbReference type="InterPro" id="IPR024079">
    <property type="entry name" value="MetalloPept_cat_dom_sf"/>
</dbReference>
<keyword evidence="8" id="KW-1015">Disulfide bond</keyword>
<dbReference type="GO" id="GO:0008237">
    <property type="term" value="F:metallopeptidase activity"/>
    <property type="evidence" value="ECO:0007669"/>
    <property type="project" value="UniProtKB-KW"/>
</dbReference>
<evidence type="ECO:0000256" key="3">
    <source>
        <dbReference type="ARBA" id="ARBA00022723"/>
    </source>
</evidence>
<name>A0A246GLQ1_9FLAO</name>
<dbReference type="GO" id="GO:0006508">
    <property type="term" value="P:proteolysis"/>
    <property type="evidence" value="ECO:0007669"/>
    <property type="project" value="UniProtKB-KW"/>
</dbReference>
<evidence type="ECO:0000256" key="7">
    <source>
        <dbReference type="ARBA" id="ARBA00023049"/>
    </source>
</evidence>
<accession>A0A246GLQ1</accession>
<dbReference type="SUPFAM" id="SSF55486">
    <property type="entry name" value="Metalloproteases ('zincins'), catalytic domain"/>
    <property type="match status" value="1"/>
</dbReference>
<comment type="similarity">
    <text evidence="1">Belongs to the peptidase M43B family.</text>
</comment>
<evidence type="ECO:0000259" key="9">
    <source>
        <dbReference type="Pfam" id="PF05572"/>
    </source>
</evidence>
<dbReference type="PANTHER" id="PTHR47466:SF1">
    <property type="entry name" value="METALLOPROTEASE MEP1 (AFU_ORTHOLOGUE AFUA_1G07730)-RELATED"/>
    <property type="match status" value="1"/>
</dbReference>
<evidence type="ECO:0000256" key="8">
    <source>
        <dbReference type="ARBA" id="ARBA00023157"/>
    </source>
</evidence>
<comment type="caution">
    <text evidence="10">The sequence shown here is derived from an EMBL/GenBank/DDBJ whole genome shotgun (WGS) entry which is preliminary data.</text>
</comment>